<reference evidence="3" key="1">
    <citation type="submission" date="2025-08" db="UniProtKB">
        <authorList>
            <consortium name="RefSeq"/>
        </authorList>
    </citation>
    <scope>IDENTIFICATION</scope>
    <source>
        <tissue evidence="3">Whole organism</tissue>
    </source>
</reference>
<dbReference type="OrthoDB" id="9938256at2759"/>
<dbReference type="Proteomes" id="UP000694843">
    <property type="component" value="Unplaced"/>
</dbReference>
<feature type="compositionally biased region" description="Basic and acidic residues" evidence="1">
    <location>
        <begin position="685"/>
        <end position="696"/>
    </location>
</feature>
<evidence type="ECO:0000256" key="1">
    <source>
        <dbReference type="SAM" id="MobiDB-lite"/>
    </source>
</evidence>
<protein>
    <submittedName>
        <fullName evidence="3">Uncharacterized protein LOC108683334</fullName>
    </submittedName>
</protein>
<organism evidence="2 3">
    <name type="scientific">Hyalella azteca</name>
    <name type="common">Amphipod</name>
    <dbReference type="NCBI Taxonomy" id="294128"/>
    <lineage>
        <taxon>Eukaryota</taxon>
        <taxon>Metazoa</taxon>
        <taxon>Ecdysozoa</taxon>
        <taxon>Arthropoda</taxon>
        <taxon>Crustacea</taxon>
        <taxon>Multicrustacea</taxon>
        <taxon>Malacostraca</taxon>
        <taxon>Eumalacostraca</taxon>
        <taxon>Peracarida</taxon>
        <taxon>Amphipoda</taxon>
        <taxon>Senticaudata</taxon>
        <taxon>Talitrida</taxon>
        <taxon>Talitroidea</taxon>
        <taxon>Hyalellidae</taxon>
        <taxon>Hyalella</taxon>
    </lineage>
</organism>
<sequence>MAQVTYNSGARVYPGAHSIPEGDLHPEASANLEHDTNLEAPTNLEALKNELLTESKSYCYPSNKKEIRQRYKNTAYELYKQLKYLEFRPNFLSFGSRRSSTISNYGNTPIVMRRSVSSNGELSGVQAYHFGSLRGVPASMTEQEGKYGTQFGSLRGLPTTKRLSRFDEVEEETALLGQRVTDSHDELKTGELSGLLDNKSERSWDAASVDNGMSSIHGKKAHKSKLFRKHKDQSGIYKDKWRESSEALKGDLSTKSSPLHEVHHDIQKSSESLTSVKRKKLWWFRRKKSKMPYPLEEHAIDLAKGNGAKLPHVEERTSMNEKAVSDNNLKIQPTEDIRSVHEELRKSQILLKGYSQRNVAGLNLSKRLSGANQSVTSRSSLTGSDLMMSDSSKSFMQYDLPRTKEHHRVSPIGKNSVSDMIREGQSYEEQFETSLGGDYRTTTTLLSERNSSSDRYDNTSVLAPIAVGEEWLPNVSNDLNPVEHDFDAEKFNSNAKHTDSALQELESLDRMLGELQEAQANESVVQYHNSESSDVELRHNMEPLSPDSRPIRPLHVSSPIKSTASPPLIRSNVVKAASLLGQEPYPHSLMDRPITSRLAKRLSSEMEAKDAAADKSDSGKKSNIAYTLTFDKELLCVNLRTKSATGGPSDPIAVSADPSAIPEVPIVSDRNLPFDIDNEQVVTFERQHSGGDDRETSPGYRLAYQKGGKRSPTPPRRSLRKNPKVMREKDRLTTPGISVGTEVKNCQELPLAVHQVENLSTPNTNIESEKRESIDNTKVSVTRVLSEDPQDDPVLRIDVRSAYVQEAEKNPENDFPVSVERISQHIEVIEFNSEQKPISDTDLADTEKVQVCLEMLNDLPETVISNAQDSAAQSNEELIDIEEKPIPKLQRRNTFTLSCSSAKAANGEGPTNGVEETNVNHSQQFNGSKESSETLRRTNGDLSAIPLPKSPTVPESPMSSSTSSLKSPSHVAAGSPNLGGATKTRIPVRRGATPESASKPRTTSKIPMMTSGTPERSSLRGKIGNRVGVTNIPSVGIPPRIPPRKPSITDGSSAAAKIGAATSPMTDNFLKTDDNTIVVKRETFIQITPEASSVICALM</sequence>
<dbReference type="KEGG" id="hazt:108683334"/>
<proteinExistence type="predicted"/>
<feature type="compositionally biased region" description="Basic and acidic residues" evidence="1">
    <location>
        <begin position="930"/>
        <end position="939"/>
    </location>
</feature>
<name>A0A8B7PQ55_HYAAZ</name>
<feature type="region of interest" description="Disordered" evidence="1">
    <location>
        <begin position="368"/>
        <end position="388"/>
    </location>
</feature>
<feature type="compositionally biased region" description="Low complexity" evidence="1">
    <location>
        <begin position="950"/>
        <end position="969"/>
    </location>
</feature>
<dbReference type="GeneID" id="108683334"/>
<evidence type="ECO:0000313" key="2">
    <source>
        <dbReference type="Proteomes" id="UP000694843"/>
    </source>
</evidence>
<gene>
    <name evidence="3" type="primary">LOC108683334</name>
</gene>
<feature type="region of interest" description="Disordered" evidence="1">
    <location>
        <begin position="902"/>
        <end position="1050"/>
    </location>
</feature>
<feature type="compositionally biased region" description="Polar residues" evidence="1">
    <location>
        <begin position="914"/>
        <end position="929"/>
    </location>
</feature>
<dbReference type="RefSeq" id="XP_018028130.1">
    <property type="nucleotide sequence ID" value="XM_018172641.2"/>
</dbReference>
<feature type="compositionally biased region" description="Polar residues" evidence="1">
    <location>
        <begin position="370"/>
        <end position="388"/>
    </location>
</feature>
<dbReference type="AlphaFoldDB" id="A0A8B7PQ55"/>
<evidence type="ECO:0000313" key="3">
    <source>
        <dbReference type="RefSeq" id="XP_018028130.1"/>
    </source>
</evidence>
<feature type="region of interest" description="Disordered" evidence="1">
    <location>
        <begin position="544"/>
        <end position="563"/>
    </location>
</feature>
<accession>A0A8B7PQ55</accession>
<feature type="region of interest" description="Disordered" evidence="1">
    <location>
        <begin position="685"/>
        <end position="727"/>
    </location>
</feature>
<keyword evidence="2" id="KW-1185">Reference proteome</keyword>
<feature type="compositionally biased region" description="Polar residues" evidence="1">
    <location>
        <begin position="995"/>
        <end position="1016"/>
    </location>
</feature>